<evidence type="ECO:0000256" key="7">
    <source>
        <dbReference type="ARBA" id="ARBA00023085"/>
    </source>
</evidence>
<evidence type="ECO:0000256" key="10">
    <source>
        <dbReference type="RuleBase" id="RU000589"/>
    </source>
</evidence>
<comment type="catalytic activity">
    <reaction evidence="8 10">
        <text>[(1-&gt;4)-alpha-D-galacturonosyl methyl ester](n) + n H2O = [(1-&gt;4)-alpha-D-galacturonosyl](n) + n methanol + n H(+)</text>
        <dbReference type="Rhea" id="RHEA:22380"/>
        <dbReference type="Rhea" id="RHEA-COMP:14570"/>
        <dbReference type="Rhea" id="RHEA-COMP:14573"/>
        <dbReference type="ChEBI" id="CHEBI:15377"/>
        <dbReference type="ChEBI" id="CHEBI:15378"/>
        <dbReference type="ChEBI" id="CHEBI:17790"/>
        <dbReference type="ChEBI" id="CHEBI:140522"/>
        <dbReference type="ChEBI" id="CHEBI:140523"/>
        <dbReference type="EC" id="3.1.1.11"/>
    </reaction>
</comment>
<name>A0ABR0X6R3_REHGL</name>
<feature type="active site" evidence="9">
    <location>
        <position position="219"/>
    </location>
</feature>
<feature type="domain" description="Pectinesterase catalytic" evidence="11">
    <location>
        <begin position="62"/>
        <end position="284"/>
    </location>
</feature>
<dbReference type="EMBL" id="JABTTQ020000005">
    <property type="protein sequence ID" value="KAK6154471.1"/>
    <property type="molecule type" value="Genomic_DNA"/>
</dbReference>
<dbReference type="Proteomes" id="UP001318860">
    <property type="component" value="Unassembled WGS sequence"/>
</dbReference>
<proteinExistence type="inferred from homology"/>
<accession>A0ABR0X6R3</accession>
<dbReference type="InterPro" id="IPR011050">
    <property type="entry name" value="Pectin_lyase_fold/virulence"/>
</dbReference>
<evidence type="ECO:0000256" key="6">
    <source>
        <dbReference type="ARBA" id="ARBA00022801"/>
    </source>
</evidence>
<keyword evidence="6 10" id="KW-0378">Hydrolase</keyword>
<dbReference type="InterPro" id="IPR000070">
    <property type="entry name" value="Pectinesterase_cat"/>
</dbReference>
<evidence type="ECO:0000256" key="8">
    <source>
        <dbReference type="ARBA" id="ARBA00047928"/>
    </source>
</evidence>
<reference evidence="12 13" key="1">
    <citation type="journal article" date="2021" name="Comput. Struct. Biotechnol. J.">
        <title>De novo genome assembly of the potent medicinal plant Rehmannia glutinosa using nanopore technology.</title>
        <authorList>
            <person name="Ma L."/>
            <person name="Dong C."/>
            <person name="Song C."/>
            <person name="Wang X."/>
            <person name="Zheng X."/>
            <person name="Niu Y."/>
            <person name="Chen S."/>
            <person name="Feng W."/>
        </authorList>
    </citation>
    <scope>NUCLEOTIDE SEQUENCE [LARGE SCALE GENOMIC DNA]</scope>
    <source>
        <strain evidence="12">DH-2019</strain>
    </source>
</reference>
<gene>
    <name evidence="12" type="ORF">DH2020_008719</name>
</gene>
<comment type="similarity">
    <text evidence="3">Belongs to the pectinesterase family.</text>
</comment>
<keyword evidence="7 10" id="KW-0063">Aspartyl esterase</keyword>
<comment type="pathway">
    <text evidence="2 10">Glycan metabolism; pectin degradation; 2-dehydro-3-deoxy-D-gluconate from pectin: step 1/5.</text>
</comment>
<evidence type="ECO:0000313" key="13">
    <source>
        <dbReference type="Proteomes" id="UP001318860"/>
    </source>
</evidence>
<evidence type="ECO:0000259" key="11">
    <source>
        <dbReference type="Pfam" id="PF01095"/>
    </source>
</evidence>
<protein>
    <recommendedName>
        <fullName evidence="4 10">Pectinesterase</fullName>
        <ecNumber evidence="4 10">3.1.1.11</ecNumber>
    </recommendedName>
</protein>
<dbReference type="PANTHER" id="PTHR31321:SF31">
    <property type="entry name" value="PECTINESTERASE QRT1"/>
    <property type="match status" value="1"/>
</dbReference>
<dbReference type="PANTHER" id="PTHR31321">
    <property type="entry name" value="ACYL-COA THIOESTER HYDROLASE YBHC-RELATED"/>
    <property type="match status" value="1"/>
</dbReference>
<dbReference type="Pfam" id="PF01095">
    <property type="entry name" value="Pectinesterase"/>
    <property type="match status" value="1"/>
</dbReference>
<feature type="chain" id="PRO_5044964482" description="Pectinesterase" evidence="10">
    <location>
        <begin position="29"/>
        <end position="329"/>
    </location>
</feature>
<keyword evidence="13" id="KW-1185">Reference proteome</keyword>
<comment type="caution">
    <text evidence="12">The sequence shown here is derived from an EMBL/GenBank/DDBJ whole genome shotgun (WGS) entry which is preliminary data.</text>
</comment>
<evidence type="ECO:0000256" key="9">
    <source>
        <dbReference type="PROSITE-ProRule" id="PRU10040"/>
    </source>
</evidence>
<dbReference type="InterPro" id="IPR033131">
    <property type="entry name" value="Pectinesterase_Asp_AS"/>
</dbReference>
<dbReference type="InterPro" id="IPR012334">
    <property type="entry name" value="Pectin_lyas_fold"/>
</dbReference>
<evidence type="ECO:0000256" key="4">
    <source>
        <dbReference type="ARBA" id="ARBA00013229"/>
    </source>
</evidence>
<evidence type="ECO:0000256" key="1">
    <source>
        <dbReference type="ARBA" id="ARBA00004613"/>
    </source>
</evidence>
<dbReference type="EC" id="3.1.1.11" evidence="4 10"/>
<keyword evidence="10" id="KW-0732">Signal</keyword>
<comment type="subcellular location">
    <subcellularLocation>
        <location evidence="1">Secreted</location>
    </subcellularLocation>
</comment>
<keyword evidence="5" id="KW-0964">Secreted</keyword>
<dbReference type="Gene3D" id="2.160.20.10">
    <property type="entry name" value="Single-stranded right-handed beta-helix, Pectin lyase-like"/>
    <property type="match status" value="1"/>
</dbReference>
<dbReference type="SUPFAM" id="SSF51126">
    <property type="entry name" value="Pectin lyase-like"/>
    <property type="match status" value="1"/>
</dbReference>
<feature type="signal peptide" evidence="10">
    <location>
        <begin position="1"/>
        <end position="28"/>
    </location>
</feature>
<evidence type="ECO:0000313" key="12">
    <source>
        <dbReference type="EMBL" id="KAK6154471.1"/>
    </source>
</evidence>
<evidence type="ECO:0000256" key="2">
    <source>
        <dbReference type="ARBA" id="ARBA00005184"/>
    </source>
</evidence>
<evidence type="ECO:0000256" key="5">
    <source>
        <dbReference type="ARBA" id="ARBA00022525"/>
    </source>
</evidence>
<dbReference type="PROSITE" id="PS00503">
    <property type="entry name" value="PECTINESTERASE_2"/>
    <property type="match status" value="1"/>
</dbReference>
<sequence length="329" mass="35933">MRTLLPMKFLMGLFFAVLWINESEVVLAQSNGDNDTKDYITWDDLTVGTNGFRVRDNVKKVIVVDQNGGGDSETVQGAVDMVPVNNADRVKIHILPGVYSEKVHIPGSKPYISFIGDPSKASATVITWHDKASDRDNNGGTVGTWNSASVTVESDYFCAAGNSVVDQANGGEGSQAVALRIAGDKAVFYKTMFIGSQDTLLDENGTHYFLQCFIQGAVDFIFGYARSLYKECTISVTGYPYSITAHSRNSANEDTGFSFVNCTVSGDGPIYLGRAWETIRATVVFGEYKCSGRGANRSGRVGWSKDLSYMEAKPYLDSKFISGNLWLKL</sequence>
<evidence type="ECO:0000256" key="3">
    <source>
        <dbReference type="ARBA" id="ARBA00008891"/>
    </source>
</evidence>
<organism evidence="12 13">
    <name type="scientific">Rehmannia glutinosa</name>
    <name type="common">Chinese foxglove</name>
    <dbReference type="NCBI Taxonomy" id="99300"/>
    <lineage>
        <taxon>Eukaryota</taxon>
        <taxon>Viridiplantae</taxon>
        <taxon>Streptophyta</taxon>
        <taxon>Embryophyta</taxon>
        <taxon>Tracheophyta</taxon>
        <taxon>Spermatophyta</taxon>
        <taxon>Magnoliopsida</taxon>
        <taxon>eudicotyledons</taxon>
        <taxon>Gunneridae</taxon>
        <taxon>Pentapetalae</taxon>
        <taxon>asterids</taxon>
        <taxon>lamiids</taxon>
        <taxon>Lamiales</taxon>
        <taxon>Orobanchaceae</taxon>
        <taxon>Rehmannieae</taxon>
        <taxon>Rehmannia</taxon>
    </lineage>
</organism>